<dbReference type="Pfam" id="PF11720">
    <property type="entry name" value="Inhibitor_I78"/>
    <property type="match status" value="1"/>
</dbReference>
<evidence type="ECO:0000256" key="1">
    <source>
        <dbReference type="SAM" id="SignalP"/>
    </source>
</evidence>
<keyword evidence="3" id="KW-1185">Reference proteome</keyword>
<keyword evidence="1" id="KW-0732">Signal</keyword>
<dbReference type="PANTHER" id="PTHR39600:SF1">
    <property type="entry name" value="PEPTIDASE INHIBITOR I78 FAMILY PROTEIN"/>
    <property type="match status" value="1"/>
</dbReference>
<feature type="chain" id="PRO_5045141414" evidence="1">
    <location>
        <begin position="19"/>
        <end position="121"/>
    </location>
</feature>
<reference evidence="3" key="1">
    <citation type="journal article" date="2019" name="Int. J. Syst. Evol. Microbiol.">
        <title>The Global Catalogue of Microorganisms (GCM) 10K type strain sequencing project: providing services to taxonomists for standard genome sequencing and annotation.</title>
        <authorList>
            <consortium name="The Broad Institute Genomics Platform"/>
            <consortium name="The Broad Institute Genome Sequencing Center for Infectious Disease"/>
            <person name="Wu L."/>
            <person name="Ma J."/>
        </authorList>
    </citation>
    <scope>NUCLEOTIDE SEQUENCE [LARGE SCALE GENOMIC DNA]</scope>
    <source>
        <strain evidence="3">LMG 24813</strain>
    </source>
</reference>
<dbReference type="RefSeq" id="WP_217966665.1">
    <property type="nucleotide sequence ID" value="NZ_JAHTBN010000017.1"/>
</dbReference>
<sequence length="121" mass="12264">MIRKLFCIAVLGMQAACASTGLHVPGAASPDAALTGSGGDTAMGMDSGGMGNQPGVCNDDVVQSLVGSKFSQSLAEQARTRSGSSVLQIVKPGQLMTTGYNPSRLDLIVDEHGVLSSIHCG</sequence>
<evidence type="ECO:0000313" key="3">
    <source>
        <dbReference type="Proteomes" id="UP001595848"/>
    </source>
</evidence>
<proteinExistence type="predicted"/>
<organism evidence="2 3">
    <name type="scientific">Candidimonas humi</name>
    <dbReference type="NCBI Taxonomy" id="683355"/>
    <lineage>
        <taxon>Bacteria</taxon>
        <taxon>Pseudomonadati</taxon>
        <taxon>Pseudomonadota</taxon>
        <taxon>Betaproteobacteria</taxon>
        <taxon>Burkholderiales</taxon>
        <taxon>Alcaligenaceae</taxon>
        <taxon>Candidimonas</taxon>
    </lineage>
</organism>
<accession>A0ABV8P580</accession>
<comment type="caution">
    <text evidence="2">The sequence shown here is derived from an EMBL/GenBank/DDBJ whole genome shotgun (WGS) entry which is preliminary data.</text>
</comment>
<protein>
    <submittedName>
        <fullName evidence="2">I78 family peptidase inhibitor</fullName>
    </submittedName>
</protein>
<dbReference type="PANTHER" id="PTHR39600">
    <property type="entry name" value="PEPTIDASE INHIBITOR I78 FAMILY PROTEIN"/>
    <property type="match status" value="1"/>
</dbReference>
<dbReference type="InterPro" id="IPR021719">
    <property type="entry name" value="Prot_inh_I78"/>
</dbReference>
<evidence type="ECO:0000313" key="2">
    <source>
        <dbReference type="EMBL" id="MFC4203462.1"/>
    </source>
</evidence>
<dbReference type="EMBL" id="JBHSBV010000013">
    <property type="protein sequence ID" value="MFC4203462.1"/>
    <property type="molecule type" value="Genomic_DNA"/>
</dbReference>
<gene>
    <name evidence="2" type="ORF">ACFOY1_21125</name>
</gene>
<dbReference type="Proteomes" id="UP001595848">
    <property type="component" value="Unassembled WGS sequence"/>
</dbReference>
<feature type="signal peptide" evidence="1">
    <location>
        <begin position="1"/>
        <end position="18"/>
    </location>
</feature>
<name>A0ABV8P580_9BURK</name>